<dbReference type="GeneTree" id="ENSGT00530000063169"/>
<evidence type="ECO:0000256" key="17">
    <source>
        <dbReference type="ARBA" id="ARBA00048278"/>
    </source>
</evidence>
<dbReference type="Proteomes" id="UP000008672">
    <property type="component" value="Unassembled WGS sequence"/>
</dbReference>
<dbReference type="OMA" id="HHWEHVL"/>
<feature type="compositionally biased region" description="Polar residues" evidence="20">
    <location>
        <begin position="364"/>
        <end position="374"/>
    </location>
</feature>
<evidence type="ECO:0000256" key="18">
    <source>
        <dbReference type="ARBA" id="ARBA00048434"/>
    </source>
</evidence>
<keyword evidence="23" id="KW-1185">Reference proteome</keyword>
<evidence type="ECO:0000256" key="5">
    <source>
        <dbReference type="ARBA" id="ARBA00022603"/>
    </source>
</evidence>
<evidence type="ECO:0000256" key="11">
    <source>
        <dbReference type="ARBA" id="ARBA00023128"/>
    </source>
</evidence>
<evidence type="ECO:0000256" key="10">
    <source>
        <dbReference type="ARBA" id="ARBA00023054"/>
    </source>
</evidence>
<organism evidence="22 23">
    <name type="scientific">Latimeria chalumnae</name>
    <name type="common">Coelacanth</name>
    <dbReference type="NCBI Taxonomy" id="7897"/>
    <lineage>
        <taxon>Eukaryota</taxon>
        <taxon>Metazoa</taxon>
        <taxon>Chordata</taxon>
        <taxon>Craniata</taxon>
        <taxon>Vertebrata</taxon>
        <taxon>Euteleostomi</taxon>
        <taxon>Coelacanthiformes</taxon>
        <taxon>Coelacanthidae</taxon>
        <taxon>Latimeria</taxon>
    </lineage>
</organism>
<dbReference type="GO" id="GO:0005654">
    <property type="term" value="C:nucleoplasm"/>
    <property type="evidence" value="ECO:0007669"/>
    <property type="project" value="TreeGrafter"/>
</dbReference>
<dbReference type="GO" id="GO:0032259">
    <property type="term" value="P:methylation"/>
    <property type="evidence" value="ECO:0007669"/>
    <property type="project" value="UniProtKB-KW"/>
</dbReference>
<dbReference type="GO" id="GO:0097745">
    <property type="term" value="P:mitochondrial tRNA 5'-end processing"/>
    <property type="evidence" value="ECO:0007669"/>
    <property type="project" value="TreeGrafter"/>
</dbReference>
<evidence type="ECO:0000256" key="8">
    <source>
        <dbReference type="ARBA" id="ARBA00022694"/>
    </source>
</evidence>
<feature type="domain" description="SAM-dependent MTase TRM10-type" evidence="21">
    <location>
        <begin position="127"/>
        <end position="319"/>
    </location>
</feature>
<evidence type="ECO:0000256" key="16">
    <source>
        <dbReference type="ARBA" id="ARBA00033019"/>
    </source>
</evidence>
<evidence type="ECO:0000256" key="12">
    <source>
        <dbReference type="ARBA" id="ARBA00029727"/>
    </source>
</evidence>
<keyword evidence="6" id="KW-0808">Transferase</keyword>
<dbReference type="PROSITE" id="PS51675">
    <property type="entry name" value="SAM_MT_TRM10"/>
    <property type="match status" value="1"/>
</dbReference>
<evidence type="ECO:0000259" key="21">
    <source>
        <dbReference type="PROSITE" id="PS51675"/>
    </source>
</evidence>
<dbReference type="Ensembl" id="ENSLACT00000002297.2">
    <property type="protein sequence ID" value="ENSLACP00000002279.2"/>
    <property type="gene ID" value="ENSLACG00000002036.2"/>
</dbReference>
<dbReference type="GO" id="GO:0052905">
    <property type="term" value="F:tRNA (guanosine(9)-N1)-methyltransferase activity"/>
    <property type="evidence" value="ECO:0007669"/>
    <property type="project" value="UniProtKB-EC"/>
</dbReference>
<comment type="catalytic activity">
    <reaction evidence="17">
        <text>adenosine(9) in tRNA + S-adenosyl-L-methionine = N(1)-methyladenosine(9) in tRNA + S-adenosyl-L-homocysteine + H(+)</text>
        <dbReference type="Rhea" id="RHEA:43148"/>
        <dbReference type="Rhea" id="RHEA-COMP:10363"/>
        <dbReference type="Rhea" id="RHEA-COMP:10364"/>
        <dbReference type="ChEBI" id="CHEBI:15378"/>
        <dbReference type="ChEBI" id="CHEBI:57856"/>
        <dbReference type="ChEBI" id="CHEBI:59789"/>
        <dbReference type="ChEBI" id="CHEBI:74411"/>
        <dbReference type="ChEBI" id="CHEBI:74491"/>
        <dbReference type="EC" id="2.1.1.218"/>
    </reaction>
</comment>
<evidence type="ECO:0000256" key="6">
    <source>
        <dbReference type="ARBA" id="ARBA00022679"/>
    </source>
</evidence>
<dbReference type="InterPro" id="IPR007356">
    <property type="entry name" value="tRNA_m1G_MeTrfase_euk"/>
</dbReference>
<dbReference type="GO" id="GO:0160106">
    <property type="term" value="F:tRNA (adenine(9)-N1)-methyltransferase activity"/>
    <property type="evidence" value="ECO:0007669"/>
    <property type="project" value="UniProtKB-EC"/>
</dbReference>
<feature type="region of interest" description="Disordered" evidence="20">
    <location>
        <begin position="1"/>
        <end position="26"/>
    </location>
</feature>
<dbReference type="HOGENOM" id="CLU_034384_3_1_1"/>
<dbReference type="InterPro" id="IPR025812">
    <property type="entry name" value="Trm10_C_MTase_dom"/>
</dbReference>
<sequence>MWKTVMRSGLAEEEEEEGTSEGSEPLSVAATRELVEMWRQAGKKVPANISEESLNIMQELPTKSAKKRFLKYLAIKEFHKKAKKEKSEKKKEARMEIIKQVKENEEASRLKNTYFLQFWRRSLDNMHNWKAAQAMVFGQPLIFDMSYENYMSRKEMENTVNQLIESEGWNRRSADPFHLYFCNLKTGGSYHKEFVKRYQDTWNKLLITVTEKAHVDSFPREQLVYLTADSPYVMKTFEHDKMYIIGSLVDKSIQTGLSLANAKRLKLATARLPLDEHLNWESGAKNLTLDQMIRILLTLKDTGSWEEALEFVPKRKHNGFFQCLSDRKGVAEDLGSRKAQRIVNSQQKSKITPHRTPLKLIKSAENQMNQQQQKRWWEEE</sequence>
<dbReference type="eggNOG" id="KOG2967">
    <property type="taxonomic scope" value="Eukaryota"/>
</dbReference>
<evidence type="ECO:0000256" key="14">
    <source>
        <dbReference type="ARBA" id="ARBA00030623"/>
    </source>
</evidence>
<evidence type="ECO:0000256" key="9">
    <source>
        <dbReference type="ARBA" id="ARBA00022946"/>
    </source>
</evidence>
<proteinExistence type="predicted"/>
<keyword evidence="8" id="KW-0819">tRNA processing</keyword>
<dbReference type="SMR" id="H2ZY08"/>
<dbReference type="FunCoup" id="H2ZY08">
    <property type="interactions" value="2203"/>
</dbReference>
<dbReference type="InterPro" id="IPR028564">
    <property type="entry name" value="MT_TRM10-typ"/>
</dbReference>
<dbReference type="GO" id="GO:0005739">
    <property type="term" value="C:mitochondrion"/>
    <property type="evidence" value="ECO:0007669"/>
    <property type="project" value="UniProtKB-SubCell"/>
</dbReference>
<dbReference type="CDD" id="cd18102">
    <property type="entry name" value="Trm10_MRRP1"/>
    <property type="match status" value="1"/>
</dbReference>
<dbReference type="PANTHER" id="PTHR13563">
    <property type="entry name" value="TRNA (GUANINE-9-) METHYLTRANSFERASE"/>
    <property type="match status" value="1"/>
</dbReference>
<evidence type="ECO:0000256" key="13">
    <source>
        <dbReference type="ARBA" id="ARBA00029803"/>
    </source>
</evidence>
<dbReference type="EC" id="2.1.1.218" evidence="2"/>
<comment type="catalytic activity">
    <reaction evidence="19">
        <text>an adenosine in mRNA + S-adenosyl-L-methionine = an N(1)-methyladenosine in mRNA + S-adenosyl-L-homocysteine + H(+)</text>
        <dbReference type="Rhea" id="RHEA:55392"/>
        <dbReference type="Rhea" id="RHEA-COMP:12414"/>
        <dbReference type="Rhea" id="RHEA-COMP:12415"/>
        <dbReference type="ChEBI" id="CHEBI:15378"/>
        <dbReference type="ChEBI" id="CHEBI:57856"/>
        <dbReference type="ChEBI" id="CHEBI:59789"/>
        <dbReference type="ChEBI" id="CHEBI:74411"/>
        <dbReference type="ChEBI" id="CHEBI:74491"/>
    </reaction>
</comment>
<dbReference type="EC" id="2.1.1.221" evidence="3"/>
<evidence type="ECO:0000313" key="23">
    <source>
        <dbReference type="Proteomes" id="UP000008672"/>
    </source>
</evidence>
<dbReference type="FunFam" id="3.40.1280.30:FF:000003">
    <property type="entry name" value="tRNA methyltransferase 10C, mitochondrial RNase P subunit"/>
    <property type="match status" value="1"/>
</dbReference>
<evidence type="ECO:0000256" key="19">
    <source>
        <dbReference type="ARBA" id="ARBA00048481"/>
    </source>
</evidence>
<gene>
    <name evidence="22" type="primary">TRMT10C</name>
</gene>
<evidence type="ECO:0000256" key="20">
    <source>
        <dbReference type="SAM" id="MobiDB-lite"/>
    </source>
</evidence>
<comment type="subcellular location">
    <subcellularLocation>
        <location evidence="1">Mitochondrion</location>
    </subcellularLocation>
</comment>
<evidence type="ECO:0000256" key="3">
    <source>
        <dbReference type="ARBA" id="ARBA00012797"/>
    </source>
</evidence>
<evidence type="ECO:0000313" key="22">
    <source>
        <dbReference type="Ensembl" id="ENSLACP00000002279.2"/>
    </source>
</evidence>
<dbReference type="AlphaFoldDB" id="H2ZY08"/>
<dbReference type="InParanoid" id="H2ZY08"/>
<comment type="catalytic activity">
    <reaction evidence="18">
        <text>guanosine(9) in tRNA + S-adenosyl-L-methionine = N(1)-methylguanosine(9) in tRNA + S-adenosyl-L-homocysteine + H(+)</text>
        <dbReference type="Rhea" id="RHEA:43156"/>
        <dbReference type="Rhea" id="RHEA-COMP:10367"/>
        <dbReference type="Rhea" id="RHEA-COMP:10368"/>
        <dbReference type="ChEBI" id="CHEBI:15378"/>
        <dbReference type="ChEBI" id="CHEBI:57856"/>
        <dbReference type="ChEBI" id="CHEBI:59789"/>
        <dbReference type="ChEBI" id="CHEBI:73542"/>
        <dbReference type="ChEBI" id="CHEBI:74269"/>
        <dbReference type="EC" id="2.1.1.221"/>
    </reaction>
</comment>
<evidence type="ECO:0000256" key="2">
    <source>
        <dbReference type="ARBA" id="ARBA00012794"/>
    </source>
</evidence>
<dbReference type="GO" id="GO:0000049">
    <property type="term" value="F:tRNA binding"/>
    <property type="evidence" value="ECO:0007669"/>
    <property type="project" value="TreeGrafter"/>
</dbReference>
<keyword evidence="9" id="KW-0809">Transit peptide</keyword>
<keyword evidence="7" id="KW-0949">S-adenosyl-L-methionine</keyword>
<evidence type="ECO:0000256" key="7">
    <source>
        <dbReference type="ARBA" id="ARBA00022691"/>
    </source>
</evidence>
<evidence type="ECO:0000256" key="15">
    <source>
        <dbReference type="ARBA" id="ARBA00031759"/>
    </source>
</evidence>
<evidence type="ECO:0000256" key="1">
    <source>
        <dbReference type="ARBA" id="ARBA00004173"/>
    </source>
</evidence>
<dbReference type="Bgee" id="ENSLACG00000002036">
    <property type="expression patterns" value="Expressed in post-anal tail muscle"/>
</dbReference>
<dbReference type="STRING" id="7897.ENSLACP00000002279"/>
<dbReference type="Gene3D" id="3.40.1280.30">
    <property type="match status" value="1"/>
</dbReference>
<name>H2ZY08_LATCH</name>
<keyword evidence="11" id="KW-0496">Mitochondrion</keyword>
<feature type="region of interest" description="Disordered" evidence="20">
    <location>
        <begin position="344"/>
        <end position="380"/>
    </location>
</feature>
<evidence type="ECO:0000256" key="4">
    <source>
        <dbReference type="ARBA" id="ARBA00014681"/>
    </source>
</evidence>
<reference evidence="22" key="2">
    <citation type="submission" date="2025-08" db="UniProtKB">
        <authorList>
            <consortium name="Ensembl"/>
        </authorList>
    </citation>
    <scope>IDENTIFICATION</scope>
</reference>
<protein>
    <recommendedName>
        <fullName evidence="4">tRNA methyltransferase 10 homolog C</fullName>
        <ecNumber evidence="2">2.1.1.218</ecNumber>
        <ecNumber evidence="3">2.1.1.221</ecNumber>
    </recommendedName>
    <alternativeName>
        <fullName evidence="14">Mitochondrial ribonuclease P protein 1</fullName>
    </alternativeName>
    <alternativeName>
        <fullName evidence="13">RNA (guanine-9-)-methyltransferase domain-containing protein 1</fullName>
    </alternativeName>
    <alternativeName>
        <fullName evidence="15">mRNA methyladenosine-N(1)-methyltransferase</fullName>
    </alternativeName>
    <alternativeName>
        <fullName evidence="16">tRNA (adenine(9)-N(1))-methyltransferase</fullName>
    </alternativeName>
    <alternativeName>
        <fullName evidence="12">tRNA (guanine(9)-N(1))-methyltransferase</fullName>
    </alternativeName>
</protein>
<dbReference type="EMBL" id="AFYH01172430">
    <property type="status" value="NOT_ANNOTATED_CDS"/>
    <property type="molecule type" value="Genomic_DNA"/>
</dbReference>
<keyword evidence="5" id="KW-0489">Methyltransferase</keyword>
<dbReference type="GO" id="GO:0070131">
    <property type="term" value="P:positive regulation of mitochondrial translation"/>
    <property type="evidence" value="ECO:0007669"/>
    <property type="project" value="TreeGrafter"/>
</dbReference>
<accession>H2ZY08</accession>
<dbReference type="PANTHER" id="PTHR13563:SF5">
    <property type="entry name" value="TRNA METHYLTRANSFERASE 10 HOMOLOG C"/>
    <property type="match status" value="1"/>
</dbReference>
<keyword evidence="10" id="KW-0175">Coiled coil</keyword>
<reference evidence="23" key="1">
    <citation type="submission" date="2011-08" db="EMBL/GenBank/DDBJ databases">
        <title>The draft genome of Latimeria chalumnae.</title>
        <authorList>
            <person name="Di Palma F."/>
            <person name="Alfoldi J."/>
            <person name="Johnson J."/>
            <person name="Berlin A."/>
            <person name="Gnerre S."/>
            <person name="Jaffe D."/>
            <person name="MacCallum I."/>
            <person name="Young S."/>
            <person name="Walker B.J."/>
            <person name="Lander E."/>
            <person name="Lindblad-Toh K."/>
        </authorList>
    </citation>
    <scope>NUCLEOTIDE SEQUENCE [LARGE SCALE GENOMIC DNA]</scope>
    <source>
        <strain evidence="23">Wild caught</strain>
    </source>
</reference>
<dbReference type="InterPro" id="IPR038459">
    <property type="entry name" value="MT_TRM10-typ_sf"/>
</dbReference>
<reference evidence="22" key="3">
    <citation type="submission" date="2025-09" db="UniProtKB">
        <authorList>
            <consortium name="Ensembl"/>
        </authorList>
    </citation>
    <scope>IDENTIFICATION</scope>
</reference>